<keyword evidence="2" id="KW-0472">Membrane</keyword>
<reference evidence="3" key="1">
    <citation type="submission" date="2020-01" db="EMBL/GenBank/DDBJ databases">
        <authorList>
            <person name="Mishra B."/>
        </authorList>
    </citation>
    <scope>NUCLEOTIDE SEQUENCE [LARGE SCALE GENOMIC DNA]</scope>
</reference>
<accession>A0A6D2JXK6</accession>
<dbReference type="EMBL" id="CACVBM020001351">
    <property type="protein sequence ID" value="CAA7046567.1"/>
    <property type="molecule type" value="Genomic_DNA"/>
</dbReference>
<dbReference type="InterPro" id="IPR040229">
    <property type="entry name" value="At3g27390-like"/>
</dbReference>
<feature type="transmembrane region" description="Helical" evidence="2">
    <location>
        <begin position="75"/>
        <end position="94"/>
    </location>
</feature>
<gene>
    <name evidence="3" type="ORF">MERR_LOCUS33802</name>
</gene>
<protein>
    <submittedName>
        <fullName evidence="3">Uncharacterized protein</fullName>
    </submittedName>
</protein>
<evidence type="ECO:0000313" key="4">
    <source>
        <dbReference type="Proteomes" id="UP000467841"/>
    </source>
</evidence>
<keyword evidence="2" id="KW-0812">Transmembrane</keyword>
<keyword evidence="4" id="KW-1185">Reference proteome</keyword>
<comment type="caution">
    <text evidence="3">The sequence shown here is derived from an EMBL/GenBank/DDBJ whole genome shotgun (WGS) entry which is preliminary data.</text>
</comment>
<dbReference type="AlphaFoldDB" id="A0A6D2JXK6"/>
<name>A0A6D2JXK6_9BRAS</name>
<evidence type="ECO:0000256" key="2">
    <source>
        <dbReference type="SAM" id="Phobius"/>
    </source>
</evidence>
<feature type="region of interest" description="Disordered" evidence="1">
    <location>
        <begin position="567"/>
        <end position="592"/>
    </location>
</feature>
<dbReference type="PANTHER" id="PTHR31133">
    <property type="entry name" value="MEMBRANE PROTEIN"/>
    <property type="match status" value="1"/>
</dbReference>
<feature type="transmembrane region" description="Helical" evidence="2">
    <location>
        <begin position="237"/>
        <end position="263"/>
    </location>
</feature>
<feature type="transmembrane region" description="Helical" evidence="2">
    <location>
        <begin position="41"/>
        <end position="63"/>
    </location>
</feature>
<dbReference type="PANTHER" id="PTHR31133:SF16">
    <property type="entry name" value="(RAPE) HYPOTHETICAL PROTEIN"/>
    <property type="match status" value="1"/>
</dbReference>
<feature type="transmembrane region" description="Helical" evidence="2">
    <location>
        <begin position="12"/>
        <end position="35"/>
    </location>
</feature>
<evidence type="ECO:0000313" key="3">
    <source>
        <dbReference type="EMBL" id="CAA7046567.1"/>
    </source>
</evidence>
<sequence>MEPPEGFRASFLQFLLFLPYFIGLLFLGVIKGIVLCPLVCLVVTIGNAAVILSFLPIHIVWTFYSIVSSKQIGPILKLFICLCLPAAIILWQILGILGSLLGGALYGFFSPIFATFDAVGEGKPYPFFHCFYDGTWSTLQRSFTVVRDFKDVCFHSYFSLMDELKICCPDRKYYEIRLLQLPGALVVSCLGILVDFPVISLVAIFKSPYMLFKGWRRLFHDLIGREGPFLETMCVPIAGLVILLWPLAVAGAVIGSVVSSVFLGAYAGVVSYQESSFYYGLCFVAASLSIYDEYSTDILDMDEGSCFPRPKYRRNEEGSTAFSGPIAKVGSLKNKGLTKLESVRVPMIDIKPLDLLVGLFEECRKFGEVLAGKGLINSKDIEEARSSKGSQVISVGLPAYALLYEILRSVKANSVGLLLGDGVTELTTKNRPKDAFFDWFLNPFLILKEQMKATNLSQEEEEYLGRLVLLYGDAERLKDSYVDFVSPPLTERKRAELDAFARRIQGLTKTVSRYPTYRRHFVELVKKLSEDMVEKHGGPVKDEVSITEPPAPVKIFTRIFSSQRSFRRKGSVNGSDQESRKGVSLPRNVHIV</sequence>
<proteinExistence type="predicted"/>
<keyword evidence="2" id="KW-1133">Transmembrane helix</keyword>
<dbReference type="Proteomes" id="UP000467841">
    <property type="component" value="Unassembled WGS sequence"/>
</dbReference>
<dbReference type="OrthoDB" id="1906116at2759"/>
<feature type="transmembrane region" description="Helical" evidence="2">
    <location>
        <begin position="100"/>
        <end position="119"/>
    </location>
</feature>
<feature type="transmembrane region" description="Helical" evidence="2">
    <location>
        <begin position="181"/>
        <end position="205"/>
    </location>
</feature>
<evidence type="ECO:0000256" key="1">
    <source>
        <dbReference type="SAM" id="MobiDB-lite"/>
    </source>
</evidence>
<organism evidence="3 4">
    <name type="scientific">Microthlaspi erraticum</name>
    <dbReference type="NCBI Taxonomy" id="1685480"/>
    <lineage>
        <taxon>Eukaryota</taxon>
        <taxon>Viridiplantae</taxon>
        <taxon>Streptophyta</taxon>
        <taxon>Embryophyta</taxon>
        <taxon>Tracheophyta</taxon>
        <taxon>Spermatophyta</taxon>
        <taxon>Magnoliopsida</taxon>
        <taxon>eudicotyledons</taxon>
        <taxon>Gunneridae</taxon>
        <taxon>Pentapetalae</taxon>
        <taxon>rosids</taxon>
        <taxon>malvids</taxon>
        <taxon>Brassicales</taxon>
        <taxon>Brassicaceae</taxon>
        <taxon>Coluteocarpeae</taxon>
        <taxon>Microthlaspi</taxon>
    </lineage>
</organism>